<name>A0ACB7YAK9_9ERIC</name>
<organism evidence="1 2">
    <name type="scientific">Vaccinium darrowii</name>
    <dbReference type="NCBI Taxonomy" id="229202"/>
    <lineage>
        <taxon>Eukaryota</taxon>
        <taxon>Viridiplantae</taxon>
        <taxon>Streptophyta</taxon>
        <taxon>Embryophyta</taxon>
        <taxon>Tracheophyta</taxon>
        <taxon>Spermatophyta</taxon>
        <taxon>Magnoliopsida</taxon>
        <taxon>eudicotyledons</taxon>
        <taxon>Gunneridae</taxon>
        <taxon>Pentapetalae</taxon>
        <taxon>asterids</taxon>
        <taxon>Ericales</taxon>
        <taxon>Ericaceae</taxon>
        <taxon>Vaccinioideae</taxon>
        <taxon>Vaccinieae</taxon>
        <taxon>Vaccinium</taxon>
    </lineage>
</organism>
<protein>
    <submittedName>
        <fullName evidence="1">Uncharacterized protein</fullName>
    </submittedName>
</protein>
<proteinExistence type="predicted"/>
<evidence type="ECO:0000313" key="2">
    <source>
        <dbReference type="Proteomes" id="UP000828048"/>
    </source>
</evidence>
<gene>
    <name evidence="1" type="ORF">Vadar_000463</name>
</gene>
<comment type="caution">
    <text evidence="1">The sequence shown here is derived from an EMBL/GenBank/DDBJ whole genome shotgun (WGS) entry which is preliminary data.</text>
</comment>
<reference evidence="1 2" key="1">
    <citation type="journal article" date="2021" name="Hortic Res">
        <title>High-quality reference genome and annotation aids understanding of berry development for evergreen blueberry (Vaccinium darrowii).</title>
        <authorList>
            <person name="Yu J."/>
            <person name="Hulse-Kemp A.M."/>
            <person name="Babiker E."/>
            <person name="Staton M."/>
        </authorList>
    </citation>
    <scope>NUCLEOTIDE SEQUENCE [LARGE SCALE GENOMIC DNA]</scope>
    <source>
        <strain evidence="2">cv. NJ 8807/NJ 8810</strain>
        <tissue evidence="1">Young leaf</tissue>
    </source>
</reference>
<evidence type="ECO:0000313" key="1">
    <source>
        <dbReference type="EMBL" id="KAH7850613.1"/>
    </source>
</evidence>
<dbReference type="Proteomes" id="UP000828048">
    <property type="component" value="Chromosome 8"/>
</dbReference>
<keyword evidence="2" id="KW-1185">Reference proteome</keyword>
<sequence>MADKDRSLQEESSQSSLQLTPKEMSREVLGKRKRYILGFEVGPKSTSSSSQTDVVSWARDEEFHKIQADMEKMQMEHEEKKREHEETKRVREEEMRERDRRREETA</sequence>
<dbReference type="EMBL" id="CM037158">
    <property type="protein sequence ID" value="KAH7850613.1"/>
    <property type="molecule type" value="Genomic_DNA"/>
</dbReference>
<accession>A0ACB7YAK9</accession>